<dbReference type="RefSeq" id="WP_013362758.1">
    <property type="nucleotide sequence ID" value="NZ_FUYN01000006.1"/>
</dbReference>
<reference evidence="3" key="1">
    <citation type="submission" date="2017-02" db="EMBL/GenBank/DDBJ databases">
        <authorList>
            <person name="Varghese N."/>
            <person name="Submissions S."/>
        </authorList>
    </citation>
    <scope>NUCLEOTIDE SEQUENCE [LARGE SCALE GENOMIC DNA]</scope>
    <source>
        <strain evidence="3">ATCC 35199</strain>
    </source>
</reference>
<dbReference type="SMART" id="SM00849">
    <property type="entry name" value="Lactamase_B"/>
    <property type="match status" value="1"/>
</dbReference>
<dbReference type="InterPro" id="IPR052533">
    <property type="entry name" value="WalJ/YycJ-like"/>
</dbReference>
<dbReference type="AlphaFoldDB" id="A0A1T5D0K4"/>
<proteinExistence type="predicted"/>
<dbReference type="Gene3D" id="3.60.15.10">
    <property type="entry name" value="Ribonuclease Z/Hydroxyacylglutathione hydrolase-like"/>
    <property type="match status" value="1"/>
</dbReference>
<dbReference type="Pfam" id="PF12706">
    <property type="entry name" value="Lactamase_B_2"/>
    <property type="match status" value="1"/>
</dbReference>
<organism evidence="2 3">
    <name type="scientific">Acetoanaerobium noterae</name>
    <dbReference type="NCBI Taxonomy" id="745369"/>
    <lineage>
        <taxon>Bacteria</taxon>
        <taxon>Bacillati</taxon>
        <taxon>Bacillota</taxon>
        <taxon>Clostridia</taxon>
        <taxon>Peptostreptococcales</taxon>
        <taxon>Filifactoraceae</taxon>
        <taxon>Acetoanaerobium</taxon>
    </lineage>
</organism>
<feature type="domain" description="Metallo-beta-lactamase" evidence="1">
    <location>
        <begin position="13"/>
        <end position="193"/>
    </location>
</feature>
<name>A0A1T5D0K4_9FIRM</name>
<evidence type="ECO:0000313" key="2">
    <source>
        <dbReference type="EMBL" id="SKB65143.1"/>
    </source>
</evidence>
<dbReference type="SUPFAM" id="SSF56281">
    <property type="entry name" value="Metallo-hydrolase/oxidoreductase"/>
    <property type="match status" value="1"/>
</dbReference>
<evidence type="ECO:0000259" key="1">
    <source>
        <dbReference type="SMART" id="SM00849"/>
    </source>
</evidence>
<dbReference type="OrthoDB" id="9781189at2"/>
<dbReference type="PANTHER" id="PTHR47619">
    <property type="entry name" value="METALLO-HYDROLASE YYCJ-RELATED"/>
    <property type="match status" value="1"/>
</dbReference>
<dbReference type="Proteomes" id="UP000243406">
    <property type="component" value="Unassembled WGS sequence"/>
</dbReference>
<dbReference type="InterPro" id="IPR001279">
    <property type="entry name" value="Metallo-B-lactamas"/>
</dbReference>
<dbReference type="PANTHER" id="PTHR47619:SF1">
    <property type="entry name" value="EXODEOXYRIBONUCLEASE WALJ"/>
    <property type="match status" value="1"/>
</dbReference>
<sequence>MSIRYISVASGSSGNCHYIEKSKTKILVDAGLSGKKIEEHLRQHHVDLSTLGGIMVTHEHSDHIKGVGIISRRYDVPVFATIKTWESMENCLGKIKPENKRVFTPYESFSIGDIEINPFSTSHDAVDSCGFAISDGKNKLSIATDLGCVTDKVMEYISHSELVILESNHDEQMLKMGSYPYYLKQRVLSEFGHLSNADAGDVAAKLAKLGTKAVLLAHLSQENNMPVLAYQTVASIMEEQGVYANKDMDLMVLERSRVSDIFII</sequence>
<dbReference type="InterPro" id="IPR036866">
    <property type="entry name" value="RibonucZ/Hydroxyglut_hydro"/>
</dbReference>
<accession>A0A1T5D0K4</accession>
<keyword evidence="3" id="KW-1185">Reference proteome</keyword>
<dbReference type="EMBL" id="FUYN01000006">
    <property type="protein sequence ID" value="SKB65143.1"/>
    <property type="molecule type" value="Genomic_DNA"/>
</dbReference>
<evidence type="ECO:0000313" key="3">
    <source>
        <dbReference type="Proteomes" id="UP000243406"/>
    </source>
</evidence>
<protein>
    <submittedName>
        <fullName evidence="2">Phosphoribosyl 1,2-cyclic phosphodiesterase</fullName>
    </submittedName>
</protein>
<gene>
    <name evidence="2" type="ORF">SAMN02745120_2518</name>
</gene>